<proteinExistence type="predicted"/>
<accession>A0A7I7T5P9</accession>
<evidence type="ECO:0000256" key="1">
    <source>
        <dbReference type="SAM" id="Phobius"/>
    </source>
</evidence>
<feature type="transmembrane region" description="Helical" evidence="1">
    <location>
        <begin position="80"/>
        <end position="98"/>
    </location>
</feature>
<name>A0A7I7T5P9_9MYCO</name>
<sequence>MDRNDVEKSWHDPAAFRAAVMYVVSVVVVAGLAFAAAVIWHSRIAGILVPLSLFAGGIGAFVQTYRVWRIAGTWPIWQGAGWVLLGLFLLCLGVPVAVW</sequence>
<dbReference type="EMBL" id="AP022596">
    <property type="protein sequence ID" value="BBY63831.1"/>
    <property type="molecule type" value="Genomic_DNA"/>
</dbReference>
<organism evidence="2 3">
    <name type="scientific">Mycolicibacterium helvum</name>
    <dbReference type="NCBI Taxonomy" id="1534349"/>
    <lineage>
        <taxon>Bacteria</taxon>
        <taxon>Bacillati</taxon>
        <taxon>Actinomycetota</taxon>
        <taxon>Actinomycetes</taxon>
        <taxon>Mycobacteriales</taxon>
        <taxon>Mycobacteriaceae</taxon>
        <taxon>Mycolicibacterium</taxon>
    </lineage>
</organism>
<feature type="transmembrane region" description="Helical" evidence="1">
    <location>
        <begin position="47"/>
        <end position="68"/>
    </location>
</feature>
<keyword evidence="1" id="KW-1133">Transmembrane helix</keyword>
<protein>
    <recommendedName>
        <fullName evidence="4">Transmembrane protein</fullName>
    </recommendedName>
</protein>
<dbReference type="Proteomes" id="UP000467148">
    <property type="component" value="Chromosome"/>
</dbReference>
<reference evidence="2 3" key="1">
    <citation type="journal article" date="2019" name="Emerg. Microbes Infect.">
        <title>Comprehensive subspecies identification of 175 nontuberculous mycobacteria species based on 7547 genomic profiles.</title>
        <authorList>
            <person name="Matsumoto Y."/>
            <person name="Kinjo T."/>
            <person name="Motooka D."/>
            <person name="Nabeya D."/>
            <person name="Jung N."/>
            <person name="Uechi K."/>
            <person name="Horii T."/>
            <person name="Iida T."/>
            <person name="Fujita J."/>
            <person name="Nakamura S."/>
        </authorList>
    </citation>
    <scope>NUCLEOTIDE SEQUENCE [LARGE SCALE GENOMIC DNA]</scope>
    <source>
        <strain evidence="2 3">JCM 30396</strain>
    </source>
</reference>
<dbReference type="KEGG" id="mhev:MHEL_20740"/>
<dbReference type="AlphaFoldDB" id="A0A7I7T5P9"/>
<evidence type="ECO:0000313" key="2">
    <source>
        <dbReference type="EMBL" id="BBY63831.1"/>
    </source>
</evidence>
<feature type="transmembrane region" description="Helical" evidence="1">
    <location>
        <begin position="20"/>
        <end position="40"/>
    </location>
</feature>
<evidence type="ECO:0008006" key="4">
    <source>
        <dbReference type="Google" id="ProtNLM"/>
    </source>
</evidence>
<keyword evidence="3" id="KW-1185">Reference proteome</keyword>
<dbReference type="RefSeq" id="WP_163747440.1">
    <property type="nucleotide sequence ID" value="NZ_AP022596.1"/>
</dbReference>
<gene>
    <name evidence="2" type="ORF">MHEL_20740</name>
</gene>
<keyword evidence="1" id="KW-0472">Membrane</keyword>
<keyword evidence="1" id="KW-0812">Transmembrane</keyword>
<evidence type="ECO:0000313" key="3">
    <source>
        <dbReference type="Proteomes" id="UP000467148"/>
    </source>
</evidence>